<dbReference type="Pfam" id="PF24883">
    <property type="entry name" value="NPHP3_N"/>
    <property type="match status" value="1"/>
</dbReference>
<protein>
    <submittedName>
        <fullName evidence="5">WD40 repeat-like protein</fullName>
    </submittedName>
</protein>
<evidence type="ECO:0000259" key="4">
    <source>
        <dbReference type="PROSITE" id="PS50837"/>
    </source>
</evidence>
<dbReference type="InterPro" id="IPR001680">
    <property type="entry name" value="WD40_rpt"/>
</dbReference>
<dbReference type="InterPro" id="IPR010730">
    <property type="entry name" value="HET"/>
</dbReference>
<dbReference type="InterPro" id="IPR027417">
    <property type="entry name" value="P-loop_NTPase"/>
</dbReference>
<feature type="repeat" description="WD" evidence="3">
    <location>
        <begin position="1199"/>
        <end position="1240"/>
    </location>
</feature>
<keyword evidence="1 3" id="KW-0853">WD repeat</keyword>
<dbReference type="InterPro" id="IPR007111">
    <property type="entry name" value="NACHT_NTPase"/>
</dbReference>
<dbReference type="PROSITE" id="PS50837">
    <property type="entry name" value="NACHT"/>
    <property type="match status" value="1"/>
</dbReference>
<dbReference type="InterPro" id="IPR019775">
    <property type="entry name" value="WD40_repeat_CS"/>
</dbReference>
<feature type="repeat" description="WD" evidence="3">
    <location>
        <begin position="986"/>
        <end position="1020"/>
    </location>
</feature>
<reference evidence="5" key="1">
    <citation type="journal article" date="2020" name="Stud. Mycol.">
        <title>101 Dothideomycetes genomes: a test case for predicting lifestyles and emergence of pathogens.</title>
        <authorList>
            <person name="Haridas S."/>
            <person name="Albert R."/>
            <person name="Binder M."/>
            <person name="Bloem J."/>
            <person name="Labutti K."/>
            <person name="Salamov A."/>
            <person name="Andreopoulos B."/>
            <person name="Baker S."/>
            <person name="Barry K."/>
            <person name="Bills G."/>
            <person name="Bluhm B."/>
            <person name="Cannon C."/>
            <person name="Castanera R."/>
            <person name="Culley D."/>
            <person name="Daum C."/>
            <person name="Ezra D."/>
            <person name="Gonzalez J."/>
            <person name="Henrissat B."/>
            <person name="Kuo A."/>
            <person name="Liang C."/>
            <person name="Lipzen A."/>
            <person name="Lutzoni F."/>
            <person name="Magnuson J."/>
            <person name="Mondo S."/>
            <person name="Nolan M."/>
            <person name="Ohm R."/>
            <person name="Pangilinan J."/>
            <person name="Park H.-J."/>
            <person name="Ramirez L."/>
            <person name="Alfaro M."/>
            <person name="Sun H."/>
            <person name="Tritt A."/>
            <person name="Yoshinaga Y."/>
            <person name="Zwiers L.-H."/>
            <person name="Turgeon B."/>
            <person name="Goodwin S."/>
            <person name="Spatafora J."/>
            <person name="Crous P."/>
            <person name="Grigoriev I."/>
        </authorList>
    </citation>
    <scope>NUCLEOTIDE SEQUENCE</scope>
    <source>
        <strain evidence="5">CBS 116435</strain>
    </source>
</reference>
<feature type="repeat" description="WD" evidence="3">
    <location>
        <begin position="926"/>
        <end position="967"/>
    </location>
</feature>
<dbReference type="Gene3D" id="3.40.50.300">
    <property type="entry name" value="P-loop containing nucleotide triphosphate hydrolases"/>
    <property type="match status" value="1"/>
</dbReference>
<dbReference type="SUPFAM" id="SSF52540">
    <property type="entry name" value="P-loop containing nucleoside triphosphate hydrolases"/>
    <property type="match status" value="1"/>
</dbReference>
<dbReference type="PROSITE" id="PS00678">
    <property type="entry name" value="WD_REPEATS_1"/>
    <property type="match status" value="9"/>
</dbReference>
<dbReference type="Pfam" id="PF00400">
    <property type="entry name" value="WD40"/>
    <property type="match status" value="9"/>
</dbReference>
<dbReference type="InterPro" id="IPR020472">
    <property type="entry name" value="WD40_PAC1"/>
</dbReference>
<feature type="repeat" description="WD" evidence="3">
    <location>
        <begin position="1115"/>
        <end position="1156"/>
    </location>
</feature>
<evidence type="ECO:0000313" key="5">
    <source>
        <dbReference type="EMBL" id="KAF2721604.1"/>
    </source>
</evidence>
<dbReference type="FunFam" id="3.40.50.300:FF:001638">
    <property type="entry name" value="NACHT and WD40 domain protein"/>
    <property type="match status" value="1"/>
</dbReference>
<dbReference type="PRINTS" id="PR00320">
    <property type="entry name" value="GPROTEINBRPT"/>
</dbReference>
<comment type="caution">
    <text evidence="5">The sequence shown here is derived from an EMBL/GenBank/DDBJ whole genome shotgun (WGS) entry which is preliminary data.</text>
</comment>
<dbReference type="InterPro" id="IPR015943">
    <property type="entry name" value="WD40/YVTN_repeat-like_dom_sf"/>
</dbReference>
<evidence type="ECO:0000256" key="1">
    <source>
        <dbReference type="ARBA" id="ARBA00022574"/>
    </source>
</evidence>
<dbReference type="PROSITE" id="PS50294">
    <property type="entry name" value="WD_REPEATS_REGION"/>
    <property type="match status" value="9"/>
</dbReference>
<dbReference type="CDD" id="cd00200">
    <property type="entry name" value="WD40"/>
    <property type="match status" value="2"/>
</dbReference>
<dbReference type="OrthoDB" id="538223at2759"/>
<evidence type="ECO:0000256" key="3">
    <source>
        <dbReference type="PROSITE-ProRule" id="PRU00221"/>
    </source>
</evidence>
<organism evidence="5 6">
    <name type="scientific">Polychaeton citri CBS 116435</name>
    <dbReference type="NCBI Taxonomy" id="1314669"/>
    <lineage>
        <taxon>Eukaryota</taxon>
        <taxon>Fungi</taxon>
        <taxon>Dikarya</taxon>
        <taxon>Ascomycota</taxon>
        <taxon>Pezizomycotina</taxon>
        <taxon>Dothideomycetes</taxon>
        <taxon>Dothideomycetidae</taxon>
        <taxon>Capnodiales</taxon>
        <taxon>Capnodiaceae</taxon>
        <taxon>Polychaeton</taxon>
    </lineage>
</organism>
<evidence type="ECO:0000313" key="6">
    <source>
        <dbReference type="Proteomes" id="UP000799441"/>
    </source>
</evidence>
<feature type="domain" description="NACHT" evidence="4">
    <location>
        <begin position="321"/>
        <end position="544"/>
    </location>
</feature>
<dbReference type="PANTHER" id="PTHR19879">
    <property type="entry name" value="TRANSCRIPTION INITIATION FACTOR TFIID"/>
    <property type="match status" value="1"/>
</dbReference>
<dbReference type="EMBL" id="MU003789">
    <property type="protein sequence ID" value="KAF2721604.1"/>
    <property type="molecule type" value="Genomic_DNA"/>
</dbReference>
<keyword evidence="6" id="KW-1185">Reference proteome</keyword>
<feature type="repeat" description="WD" evidence="3">
    <location>
        <begin position="1021"/>
        <end position="1072"/>
    </location>
</feature>
<proteinExistence type="predicted"/>
<gene>
    <name evidence="5" type="ORF">K431DRAFT_346249</name>
</gene>
<dbReference type="SUPFAM" id="SSF50978">
    <property type="entry name" value="WD40 repeat-like"/>
    <property type="match status" value="2"/>
</dbReference>
<dbReference type="Proteomes" id="UP000799441">
    <property type="component" value="Unassembled WGS sequence"/>
</dbReference>
<feature type="repeat" description="WD" evidence="3">
    <location>
        <begin position="1073"/>
        <end position="1114"/>
    </location>
</feature>
<evidence type="ECO:0000256" key="2">
    <source>
        <dbReference type="ARBA" id="ARBA00022737"/>
    </source>
</evidence>
<dbReference type="InterPro" id="IPR036322">
    <property type="entry name" value="WD40_repeat_dom_sf"/>
</dbReference>
<name>A0A9P4UPB1_9PEZI</name>
<dbReference type="InterPro" id="IPR056884">
    <property type="entry name" value="NPHP3-like_N"/>
</dbReference>
<feature type="repeat" description="WD" evidence="3">
    <location>
        <begin position="884"/>
        <end position="925"/>
    </location>
</feature>
<accession>A0A9P4UPB1</accession>
<feature type="repeat" description="WD" evidence="3">
    <location>
        <begin position="1157"/>
        <end position="1198"/>
    </location>
</feature>
<dbReference type="Pfam" id="PF06985">
    <property type="entry name" value="HET"/>
    <property type="match status" value="1"/>
</dbReference>
<feature type="repeat" description="WD" evidence="3">
    <location>
        <begin position="842"/>
        <end position="883"/>
    </location>
</feature>
<dbReference type="SMART" id="SM00320">
    <property type="entry name" value="WD40"/>
    <property type="match status" value="9"/>
</dbReference>
<keyword evidence="2" id="KW-0677">Repeat</keyword>
<dbReference type="Gene3D" id="2.130.10.10">
    <property type="entry name" value="YVTN repeat-like/Quinoprotein amine dehydrogenase"/>
    <property type="match status" value="5"/>
</dbReference>
<sequence>MTQASQPRIFSLVYSCRYGITTSTQFRYGSPRCTAHAFSSRTDSSVAQMRLLQRTTDDSIRLTGPFSDNDIPEYAILSHRWEENPTQEVAFADIIKGRGNDKAGYAKIAFCAEQADSDGIQYFWVDTCCINQSSQGEHQKAINSMFCWYQRAKKCYVYLSDVAFNKRDRSNEGVESTWERSFQSSIWFTRGWTLQELLAPESVEFFSRDCKYLGDKSTLEKQICHITGIDTTYEEDKVYALLGIFDVNIPIQYGEGWANAHRRLQDGIDKQTSIIRDLRVTDPYDDKKRIEDTKGGLLWESYQWILKNGDFQQWRNIQDKQLLWIRGDPGKGKTMLLCGIIDELEKTMLQLSSLSYFFCQATDARINNATAVLRGLLYMLLSQKPSLVSEIQLYYERAGKTLFEDSNGWVFIADKFKNILERSSSRTTFLIIDALDECTHGLQELLVFIGNTLSLLPRVKLLVSSRNWPPIEDQLDQVRSLLPLRLELNAGSLSEAVHIFIKHKVGQLAREKSYDDMLREKVLRYLSSNANGTFLWAALVCQHLQTLRRWQVSSNLDNRHVPPGLDAFYKRMMGRIGGLDDAEVYQQILAAVAIVCRPITLEELVSITSLPGSITQNRQDLEEVIRLCGSFLIIRDATIYFVHQSAKDYLVDILDNGHHQNFPLRMEEIHHAVSSKSLDILSRTLRRNMYGLRLGYQSHEDIKVPNPDPIAGLQYPCVYWVNHFVEAYDKMKDRVVQDEDRVGKFIREKYLYWLEALALCKSISEGGKAVTADLANLVYDARRFIMSYKHGIEMDPLQTYGLALTLSPGASAVKRNFEREHPQFIAVGALVESQWSACLQTLEGHSDTVLSITFSPNSRLLASASSDRTVRIWNVSSSVCLQTLEGHNGRVTSVVFSPDSRLLASASWDRTIKIWDTSSGVCLQTLEGHSDAIHSVAFSPDSRLLASASGDCTVKIWDASSSVCLQTFEGYSVGLITSVAFSPRGVTSVAFSPNSRLLASASWDCTIKIWDVSSGACLQTLEGHSDGVTSVAFSPDSSLLASASASLLASASASWDRTVKIWDVSSGTCLQTLEGHSGRVTSVVFSPDSRLLVSASLDCTVRIWDASSSVCLQTLEGHSDGVASVAFSPDSKLLASTLGDRTVKIWDVSSSVCLQTLLAHSDGVTSVAFSPDSRLLASASRDHTVKIWDASSGARLQTLEGHSRGVTLVVFSPDSRLLASASWDRTVKIWDASSGACLQTLQRQSDLVCLQNIFDLQDRIIGLSEDKSWITQDSRRLLWIPFEHRPDNRYSYKRREGMVLQI</sequence>
<dbReference type="PANTHER" id="PTHR19879:SF9">
    <property type="entry name" value="TRANSCRIPTION INITIATION FACTOR TFIID SUBUNIT 5"/>
    <property type="match status" value="1"/>
</dbReference>
<dbReference type="PROSITE" id="PS50082">
    <property type="entry name" value="WD_REPEATS_2"/>
    <property type="match status" value="9"/>
</dbReference>